<evidence type="ECO:0000313" key="2">
    <source>
        <dbReference type="EMBL" id="UOG76184.1"/>
    </source>
</evidence>
<evidence type="ECO:0000313" key="3">
    <source>
        <dbReference type="Proteomes" id="UP000831113"/>
    </source>
</evidence>
<dbReference type="RefSeq" id="WP_243800867.1">
    <property type="nucleotide sequence ID" value="NZ_CP094669.1"/>
</dbReference>
<organism evidence="2 3">
    <name type="scientific">Hymenobacter tibetensis</name>
    <dbReference type="NCBI Taxonomy" id="497967"/>
    <lineage>
        <taxon>Bacteria</taxon>
        <taxon>Pseudomonadati</taxon>
        <taxon>Bacteroidota</taxon>
        <taxon>Cytophagia</taxon>
        <taxon>Cytophagales</taxon>
        <taxon>Hymenobacteraceae</taxon>
        <taxon>Hymenobacter</taxon>
    </lineage>
</organism>
<dbReference type="PROSITE" id="PS51257">
    <property type="entry name" value="PROKAR_LIPOPROTEIN"/>
    <property type="match status" value="1"/>
</dbReference>
<dbReference type="Proteomes" id="UP000831113">
    <property type="component" value="Chromosome"/>
</dbReference>
<feature type="chain" id="PRO_5047350726" evidence="1">
    <location>
        <begin position="20"/>
        <end position="188"/>
    </location>
</feature>
<name>A0ABY4D4T7_9BACT</name>
<feature type="signal peptide" evidence="1">
    <location>
        <begin position="1"/>
        <end position="19"/>
    </location>
</feature>
<keyword evidence="1" id="KW-0732">Signal</keyword>
<accession>A0ABY4D4T7</accession>
<keyword evidence="3" id="KW-1185">Reference proteome</keyword>
<gene>
    <name evidence="2" type="ORF">MTX78_06195</name>
</gene>
<reference evidence="2 3" key="1">
    <citation type="submission" date="2022-03" db="EMBL/GenBank/DDBJ databases">
        <title>Hymenobactersp. isolated from the air.</title>
        <authorList>
            <person name="Won M."/>
            <person name="Kwon S.-W."/>
        </authorList>
    </citation>
    <scope>NUCLEOTIDE SEQUENCE [LARGE SCALE GENOMIC DNA]</scope>
    <source>
        <strain evidence="2 3">KACC 21982</strain>
    </source>
</reference>
<sequence>MLRNSFTWLLLFVLSTALAACCGSVACTCNDSVDDALFFRFALDTAATNPNPNGFRPNDLDTVYIQRVPLDTAQRPRADTVVILGGRLGFVPTLVINNASPFPQSGTRKLDQYTYKILLASRRLRSNPRYREIKSFSITNVKVEDEFISNACCTCNNNIKKDLTLDGQPRSLADPGGEDDDIEVVLTR</sequence>
<protein>
    <submittedName>
        <fullName evidence="2">Uncharacterized protein</fullName>
    </submittedName>
</protein>
<proteinExistence type="predicted"/>
<dbReference type="EMBL" id="CP094669">
    <property type="protein sequence ID" value="UOG76184.1"/>
    <property type="molecule type" value="Genomic_DNA"/>
</dbReference>
<evidence type="ECO:0000256" key="1">
    <source>
        <dbReference type="SAM" id="SignalP"/>
    </source>
</evidence>